<dbReference type="Pfam" id="PF20150">
    <property type="entry name" value="2EXR"/>
    <property type="match status" value="1"/>
</dbReference>
<dbReference type="Proteomes" id="UP001232148">
    <property type="component" value="Unassembled WGS sequence"/>
</dbReference>
<name>A0AAD9H6I7_9PEZI</name>
<accession>A0AAD9H6I7</accession>
<dbReference type="InterPro" id="IPR045518">
    <property type="entry name" value="2EXR"/>
</dbReference>
<evidence type="ECO:0000259" key="1">
    <source>
        <dbReference type="Pfam" id="PF20150"/>
    </source>
</evidence>
<comment type="caution">
    <text evidence="2">The sequence shown here is derived from an EMBL/GenBank/DDBJ whole genome shotgun (WGS) entry which is preliminary data.</text>
</comment>
<organism evidence="2 3">
    <name type="scientific">Colletotrichum zoysiae</name>
    <dbReference type="NCBI Taxonomy" id="1216348"/>
    <lineage>
        <taxon>Eukaryota</taxon>
        <taxon>Fungi</taxon>
        <taxon>Dikarya</taxon>
        <taxon>Ascomycota</taxon>
        <taxon>Pezizomycotina</taxon>
        <taxon>Sordariomycetes</taxon>
        <taxon>Hypocreomycetidae</taxon>
        <taxon>Glomerellales</taxon>
        <taxon>Glomerellaceae</taxon>
        <taxon>Colletotrichum</taxon>
        <taxon>Colletotrichum graminicola species complex</taxon>
    </lineage>
</organism>
<gene>
    <name evidence="2" type="ORF">LX32DRAFT_185458</name>
</gene>
<sequence length="287" mass="31866">MMGFNLFGGFPPEIRALIWQYALPEDEPEVCIVQPACDTPQSLLVHTAFPVLMHVCHESRQFVQNSRLSGINFISPEAASSTTRCLVPFRLFRPDLDTLFCPVGGPAALEDISSRDELEPILQEARHLAVTGKKEHINLLAWILLFYFPKLETLSVVADSLSLSACFESPFDAPKTRCKLHRISGGPAGSTIRGAKKFANAGSSGPVNFSDCMGNYANELENLMAECVEDMDRTIRKSHPWWDNETNAVRKVKYLVQAFVEYTADGAFGLSEFVEEDDSLITSLTRS</sequence>
<keyword evidence="3" id="KW-1185">Reference proteome</keyword>
<proteinExistence type="predicted"/>
<reference evidence="2" key="1">
    <citation type="submission" date="2021-06" db="EMBL/GenBank/DDBJ databases">
        <title>Comparative genomics, transcriptomics and evolutionary studies reveal genomic signatures of adaptation to plant cell wall in hemibiotrophic fungi.</title>
        <authorList>
            <consortium name="DOE Joint Genome Institute"/>
            <person name="Baroncelli R."/>
            <person name="Diaz J.F."/>
            <person name="Benocci T."/>
            <person name="Peng M."/>
            <person name="Battaglia E."/>
            <person name="Haridas S."/>
            <person name="Andreopoulos W."/>
            <person name="Labutti K."/>
            <person name="Pangilinan J."/>
            <person name="Floch G.L."/>
            <person name="Makela M.R."/>
            <person name="Henrissat B."/>
            <person name="Grigoriev I.V."/>
            <person name="Crouch J.A."/>
            <person name="De Vries R.P."/>
            <person name="Sukno S.A."/>
            <person name="Thon M.R."/>
        </authorList>
    </citation>
    <scope>NUCLEOTIDE SEQUENCE</scope>
    <source>
        <strain evidence="2">MAFF235873</strain>
    </source>
</reference>
<dbReference type="AlphaFoldDB" id="A0AAD9H6I7"/>
<feature type="domain" description="2EXR" evidence="1">
    <location>
        <begin position="4"/>
        <end position="99"/>
    </location>
</feature>
<evidence type="ECO:0000313" key="3">
    <source>
        <dbReference type="Proteomes" id="UP001232148"/>
    </source>
</evidence>
<evidence type="ECO:0000313" key="2">
    <source>
        <dbReference type="EMBL" id="KAK2022701.1"/>
    </source>
</evidence>
<protein>
    <recommendedName>
        <fullName evidence="1">2EXR domain-containing protein</fullName>
    </recommendedName>
</protein>
<dbReference type="EMBL" id="MU843030">
    <property type="protein sequence ID" value="KAK2022701.1"/>
    <property type="molecule type" value="Genomic_DNA"/>
</dbReference>